<protein>
    <recommendedName>
        <fullName evidence="3">Defensin-like protein</fullName>
    </recommendedName>
</protein>
<evidence type="ECO:0000313" key="1">
    <source>
        <dbReference type="EMBL" id="MED6174482.1"/>
    </source>
</evidence>
<proteinExistence type="predicted"/>
<gene>
    <name evidence="1" type="ORF">PIB30_069433</name>
</gene>
<organism evidence="1 2">
    <name type="scientific">Stylosanthes scabra</name>
    <dbReference type="NCBI Taxonomy" id="79078"/>
    <lineage>
        <taxon>Eukaryota</taxon>
        <taxon>Viridiplantae</taxon>
        <taxon>Streptophyta</taxon>
        <taxon>Embryophyta</taxon>
        <taxon>Tracheophyta</taxon>
        <taxon>Spermatophyta</taxon>
        <taxon>Magnoliopsida</taxon>
        <taxon>eudicotyledons</taxon>
        <taxon>Gunneridae</taxon>
        <taxon>Pentapetalae</taxon>
        <taxon>rosids</taxon>
        <taxon>fabids</taxon>
        <taxon>Fabales</taxon>
        <taxon>Fabaceae</taxon>
        <taxon>Papilionoideae</taxon>
        <taxon>50 kb inversion clade</taxon>
        <taxon>dalbergioids sensu lato</taxon>
        <taxon>Dalbergieae</taxon>
        <taxon>Pterocarpus clade</taxon>
        <taxon>Stylosanthes</taxon>
    </lineage>
</organism>
<accession>A0ABU6VM63</accession>
<dbReference type="EMBL" id="JASCZI010151797">
    <property type="protein sequence ID" value="MED6174482.1"/>
    <property type="molecule type" value="Genomic_DNA"/>
</dbReference>
<feature type="non-terminal residue" evidence="1">
    <location>
        <position position="1"/>
    </location>
</feature>
<name>A0ABU6VM63_9FABA</name>
<reference evidence="1 2" key="1">
    <citation type="journal article" date="2023" name="Plants (Basel)">
        <title>Bridging the Gap: Combining Genomics and Transcriptomics Approaches to Understand Stylosanthes scabra, an Orphan Legume from the Brazilian Caatinga.</title>
        <authorList>
            <person name="Ferreira-Neto J.R.C."/>
            <person name="da Silva M.D."/>
            <person name="Binneck E."/>
            <person name="de Melo N.F."/>
            <person name="da Silva R.H."/>
            <person name="de Melo A.L.T.M."/>
            <person name="Pandolfi V."/>
            <person name="Bustamante F.O."/>
            <person name="Brasileiro-Vidal A.C."/>
            <person name="Benko-Iseppon A.M."/>
        </authorList>
    </citation>
    <scope>NUCLEOTIDE SEQUENCE [LARGE SCALE GENOMIC DNA]</scope>
    <source>
        <tissue evidence="1">Leaves</tissue>
    </source>
</reference>
<evidence type="ECO:0000313" key="2">
    <source>
        <dbReference type="Proteomes" id="UP001341840"/>
    </source>
</evidence>
<comment type="caution">
    <text evidence="1">The sequence shown here is derived from an EMBL/GenBank/DDBJ whole genome shotgun (WGS) entry which is preliminary data.</text>
</comment>
<keyword evidence="2" id="KW-1185">Reference proteome</keyword>
<evidence type="ECO:0008006" key="3">
    <source>
        <dbReference type="Google" id="ProtNLM"/>
    </source>
</evidence>
<dbReference type="Proteomes" id="UP001341840">
    <property type="component" value="Unassembled WGS sequence"/>
</dbReference>
<sequence length="106" mass="11930">TYKIKKKKYIYISLCLYISTLLDTNMAKSSNLADIFSLLLLILAISITNEVGRAVDIACNESWNDAEGCKEVGYVPCKLECARKHGSTSYAYCQKSHCICNYVCFH</sequence>